<reference evidence="3" key="1">
    <citation type="submission" date="2017-08" db="EMBL/GenBank/DDBJ databases">
        <title>A dynamic microbial community with high functional redundancy inhabits the cold, oxic subseafloor aquifer.</title>
        <authorList>
            <person name="Tully B.J."/>
            <person name="Wheat C.G."/>
            <person name="Glazer B.T."/>
            <person name="Huber J.A."/>
        </authorList>
    </citation>
    <scope>NUCLEOTIDE SEQUENCE [LARGE SCALE GENOMIC DNA]</scope>
</reference>
<dbReference type="AlphaFoldDB" id="A0A2A5B681"/>
<sequence>MKYTIFAFFLLMSSTLGAQSNLPSLSGLDSGWNTISTEGVCSAGTPYQFYAKSSVASDNLLIFFNGGGACWFGQACDLGEQPNIHSPFADMDSNNPALSGGIFDLENGENPFADYNMVFIPYCTGDVHIGAGERIYTYENEMGEEVKYTAHHNGYENSMTVLNWVYENFSSLRSVVITGSSAGAIGSSFYSGMVAEQYSNIPVILIADAAGGYGSPLMPITHRAWNTASILPDWIDYAGETNETISFEDFYIASANHSPNLTIAQYNAAEDETQKMFTQVIGDAPGSFSLPQRILTNYQEIESSVDDFYSYTAGGEFHTILRDKIFYRYEVEGVRFVDWVTSLVNGEQVRDISCVKEATGCNDAPE</sequence>
<evidence type="ECO:0000256" key="1">
    <source>
        <dbReference type="SAM" id="SignalP"/>
    </source>
</evidence>
<dbReference type="PANTHER" id="PTHR21562:SF83">
    <property type="entry name" value="PECTIN ACETYLESTERASE 4"/>
    <property type="match status" value="1"/>
</dbReference>
<dbReference type="InterPro" id="IPR029058">
    <property type="entry name" value="AB_hydrolase_fold"/>
</dbReference>
<protein>
    <recommendedName>
        <fullName evidence="4">Pectinacetylesterase</fullName>
    </recommendedName>
</protein>
<feature type="signal peptide" evidence="1">
    <location>
        <begin position="1"/>
        <end position="18"/>
    </location>
</feature>
<feature type="chain" id="PRO_5013128243" description="Pectinacetylesterase" evidence="1">
    <location>
        <begin position="19"/>
        <end position="366"/>
    </location>
</feature>
<gene>
    <name evidence="2" type="ORF">COA96_04730</name>
</gene>
<dbReference type="Proteomes" id="UP000218327">
    <property type="component" value="Unassembled WGS sequence"/>
</dbReference>
<accession>A0A2A5B681</accession>
<dbReference type="InterPro" id="IPR004963">
    <property type="entry name" value="PAE/NOTUM"/>
</dbReference>
<dbReference type="Pfam" id="PF03283">
    <property type="entry name" value="PAE"/>
    <property type="match status" value="1"/>
</dbReference>
<dbReference type="GO" id="GO:0016787">
    <property type="term" value="F:hydrolase activity"/>
    <property type="evidence" value="ECO:0007669"/>
    <property type="project" value="InterPro"/>
</dbReference>
<dbReference type="EMBL" id="NVVJ01000010">
    <property type="protein sequence ID" value="PCJ26628.1"/>
    <property type="molecule type" value="Genomic_DNA"/>
</dbReference>
<organism evidence="2 3">
    <name type="scientific">SAR86 cluster bacterium</name>
    <dbReference type="NCBI Taxonomy" id="2030880"/>
    <lineage>
        <taxon>Bacteria</taxon>
        <taxon>Pseudomonadati</taxon>
        <taxon>Pseudomonadota</taxon>
        <taxon>Gammaproteobacteria</taxon>
        <taxon>SAR86 cluster</taxon>
    </lineage>
</organism>
<dbReference type="SUPFAM" id="SSF53474">
    <property type="entry name" value="alpha/beta-Hydrolases"/>
    <property type="match status" value="1"/>
</dbReference>
<comment type="caution">
    <text evidence="2">The sequence shown here is derived from an EMBL/GenBank/DDBJ whole genome shotgun (WGS) entry which is preliminary data.</text>
</comment>
<keyword evidence="1" id="KW-0732">Signal</keyword>
<evidence type="ECO:0008006" key="4">
    <source>
        <dbReference type="Google" id="ProtNLM"/>
    </source>
</evidence>
<proteinExistence type="predicted"/>
<name>A0A2A5B681_9GAMM</name>
<evidence type="ECO:0000313" key="3">
    <source>
        <dbReference type="Proteomes" id="UP000218327"/>
    </source>
</evidence>
<dbReference type="PANTHER" id="PTHR21562">
    <property type="entry name" value="NOTUM-RELATED"/>
    <property type="match status" value="1"/>
</dbReference>
<evidence type="ECO:0000313" key="2">
    <source>
        <dbReference type="EMBL" id="PCJ26628.1"/>
    </source>
</evidence>